<protein>
    <submittedName>
        <fullName evidence="5">GNAT family N-acetyltransferase</fullName>
    </submittedName>
</protein>
<dbReference type="GO" id="GO:0016747">
    <property type="term" value="F:acyltransferase activity, transferring groups other than amino-acyl groups"/>
    <property type="evidence" value="ECO:0007669"/>
    <property type="project" value="InterPro"/>
</dbReference>
<evidence type="ECO:0000259" key="4">
    <source>
        <dbReference type="PROSITE" id="PS51186"/>
    </source>
</evidence>
<evidence type="ECO:0000256" key="3">
    <source>
        <dbReference type="SAM" id="MobiDB-lite"/>
    </source>
</evidence>
<dbReference type="PROSITE" id="PS51186">
    <property type="entry name" value="GNAT"/>
    <property type="match status" value="1"/>
</dbReference>
<feature type="domain" description="N-acetyltransferase" evidence="4">
    <location>
        <begin position="45"/>
        <end position="226"/>
    </location>
</feature>
<dbReference type="Pfam" id="PF00583">
    <property type="entry name" value="Acetyltransf_1"/>
    <property type="match status" value="1"/>
</dbReference>
<dbReference type="InterPro" id="IPR000182">
    <property type="entry name" value="GNAT_dom"/>
</dbReference>
<keyword evidence="6" id="KW-1185">Reference proteome</keyword>
<dbReference type="Proteomes" id="UP000504752">
    <property type="component" value="Chromosome"/>
</dbReference>
<gene>
    <name evidence="5" type="ORF">HPC72_04000</name>
</gene>
<feature type="region of interest" description="Disordered" evidence="3">
    <location>
        <begin position="1"/>
        <end position="42"/>
    </location>
</feature>
<evidence type="ECO:0000313" key="5">
    <source>
        <dbReference type="EMBL" id="QKD79520.1"/>
    </source>
</evidence>
<dbReference type="EMBL" id="CP053642">
    <property type="protein sequence ID" value="QKD79520.1"/>
    <property type="molecule type" value="Genomic_DNA"/>
</dbReference>
<evidence type="ECO:0000256" key="2">
    <source>
        <dbReference type="ARBA" id="ARBA00023315"/>
    </source>
</evidence>
<dbReference type="PANTHER" id="PTHR43877">
    <property type="entry name" value="AMINOALKYLPHOSPHONATE N-ACETYLTRANSFERASE-RELATED-RELATED"/>
    <property type="match status" value="1"/>
</dbReference>
<feature type="compositionally biased region" description="Gly residues" evidence="3">
    <location>
        <begin position="22"/>
        <end position="31"/>
    </location>
</feature>
<dbReference type="InterPro" id="IPR016181">
    <property type="entry name" value="Acyl_CoA_acyltransferase"/>
</dbReference>
<dbReference type="CDD" id="cd04301">
    <property type="entry name" value="NAT_SF"/>
    <property type="match status" value="1"/>
</dbReference>
<dbReference type="Gene3D" id="3.40.630.30">
    <property type="match status" value="1"/>
</dbReference>
<organism evidence="5 6">
    <name type="scientific">Actinomyces marmotae</name>
    <dbReference type="NCBI Taxonomy" id="2737173"/>
    <lineage>
        <taxon>Bacteria</taxon>
        <taxon>Bacillati</taxon>
        <taxon>Actinomycetota</taxon>
        <taxon>Actinomycetes</taxon>
        <taxon>Actinomycetales</taxon>
        <taxon>Actinomycetaceae</taxon>
        <taxon>Actinomyces</taxon>
    </lineage>
</organism>
<keyword evidence="1 5" id="KW-0808">Transferase</keyword>
<dbReference type="InterPro" id="IPR050832">
    <property type="entry name" value="Bact_Acetyltransf"/>
</dbReference>
<evidence type="ECO:0000313" key="6">
    <source>
        <dbReference type="Proteomes" id="UP000504752"/>
    </source>
</evidence>
<sequence>MNESNERRHAPSVFDADPVLGLSGGPRGGRGPQERAAEPVAEQAGFVRPARESDLPLIGRVHAATMLASMEAGHASAHGGAGLPDGVRAMIAAPVVAAGWEEPVTAPPSPRHHVLVATRGPLVVGLVGLAPTQGLDDSGRPVPGSGAVEVTAIGVAPEHQRQGHGSRLLAAAVDLAREDGARALLVWALRGDESMSRLFTAVGMAPTGMRRELPIGDGVVEDCWAATI</sequence>
<dbReference type="AlphaFoldDB" id="A0A6M8B4C6"/>
<dbReference type="SUPFAM" id="SSF55729">
    <property type="entry name" value="Acyl-CoA N-acyltransferases (Nat)"/>
    <property type="match status" value="1"/>
</dbReference>
<proteinExistence type="predicted"/>
<keyword evidence="2" id="KW-0012">Acyltransferase</keyword>
<reference evidence="5 6" key="1">
    <citation type="submission" date="2020-05" db="EMBL/GenBank/DDBJ databases">
        <title>Actinomyces sp. zg-325.</title>
        <authorList>
            <person name="Yang C."/>
        </authorList>
    </citation>
    <scope>NUCLEOTIDE SEQUENCE [LARGE SCALE GENOMIC DNA]</scope>
    <source>
        <strain evidence="6">zg-325</strain>
    </source>
</reference>
<evidence type="ECO:0000256" key="1">
    <source>
        <dbReference type="ARBA" id="ARBA00022679"/>
    </source>
</evidence>
<accession>A0A6M8B4C6</accession>
<name>A0A6M8B4C6_9ACTO</name>
<dbReference type="RefSeq" id="WP_159524372.1">
    <property type="nucleotide sequence ID" value="NZ_CP053642.1"/>
</dbReference>
<dbReference type="PANTHER" id="PTHR43877:SF1">
    <property type="entry name" value="ACETYLTRANSFERASE"/>
    <property type="match status" value="1"/>
</dbReference>
<dbReference type="KEGG" id="amam:HPC72_04000"/>